<dbReference type="Proteomes" id="UP000186469">
    <property type="component" value="Unassembled WGS sequence"/>
</dbReference>
<evidence type="ECO:0000259" key="1">
    <source>
        <dbReference type="Pfam" id="PF23343"/>
    </source>
</evidence>
<evidence type="ECO:0000313" key="2">
    <source>
        <dbReference type="EMBL" id="SHN51932.1"/>
    </source>
</evidence>
<gene>
    <name evidence="2" type="ORF">SAMN02745728_00398</name>
</gene>
<dbReference type="OrthoDB" id="187854at2"/>
<organism evidence="2 3">
    <name type="scientific">Desulfovibrio litoralis DSM 11393</name>
    <dbReference type="NCBI Taxonomy" id="1121455"/>
    <lineage>
        <taxon>Bacteria</taxon>
        <taxon>Pseudomonadati</taxon>
        <taxon>Thermodesulfobacteriota</taxon>
        <taxon>Desulfovibrionia</taxon>
        <taxon>Desulfovibrionales</taxon>
        <taxon>Desulfovibrionaceae</taxon>
        <taxon>Desulfovibrio</taxon>
    </lineage>
</organism>
<dbReference type="STRING" id="1121455.SAMN02745728_00398"/>
<name>A0A1M7S0T0_9BACT</name>
<dbReference type="AlphaFoldDB" id="A0A1M7S0T0"/>
<sequence length="272" mass="32117">MEDYLYEQLEQSYFYKLTISGGSISWCSTKPNKGKKAPNRYSKQSSKTVKRKKARRRSIATLATLHARLTKKPSVFITLIFDTKVKAKWKTKECIALFNKFRRYLERSYSECWFIFVMEWSYLSGVHYHLIGRMGKKHVPWGKLRKKWQKITGSSERKTINFKKYKDLHISYVTKKIKEHNTLKLMKKLQGKSFWGAIHRKDMPLAPIKELVLDENQWEIFRLCLKRQIINNSSAESSINRLSHHASCLCYCTSKMIQEAINEALAYEEIIV</sequence>
<dbReference type="RefSeq" id="WP_072695964.1">
    <property type="nucleotide sequence ID" value="NZ_FRDI01000002.1"/>
</dbReference>
<dbReference type="Pfam" id="PF23343">
    <property type="entry name" value="REP_ORF2-G2P"/>
    <property type="match status" value="1"/>
</dbReference>
<proteinExistence type="predicted"/>
<protein>
    <recommendedName>
        <fullName evidence="1">Replication-associated protein ORF2/G2P domain-containing protein</fullName>
    </recommendedName>
</protein>
<accession>A0A1M7S0T0</accession>
<keyword evidence="3" id="KW-1185">Reference proteome</keyword>
<reference evidence="2 3" key="1">
    <citation type="submission" date="2016-12" db="EMBL/GenBank/DDBJ databases">
        <authorList>
            <person name="Song W.-J."/>
            <person name="Kurnit D.M."/>
        </authorList>
    </citation>
    <scope>NUCLEOTIDE SEQUENCE [LARGE SCALE GENOMIC DNA]</scope>
    <source>
        <strain evidence="2 3">DSM 11393</strain>
    </source>
</reference>
<dbReference type="InterPro" id="IPR056906">
    <property type="entry name" value="ORF2/G2P_dom"/>
</dbReference>
<feature type="domain" description="Replication-associated protein ORF2/G2P" evidence="1">
    <location>
        <begin position="75"/>
        <end position="178"/>
    </location>
</feature>
<dbReference type="EMBL" id="FRDI01000002">
    <property type="protein sequence ID" value="SHN51932.1"/>
    <property type="molecule type" value="Genomic_DNA"/>
</dbReference>
<evidence type="ECO:0000313" key="3">
    <source>
        <dbReference type="Proteomes" id="UP000186469"/>
    </source>
</evidence>